<dbReference type="PANTHER" id="PTHR33540">
    <property type="entry name" value="TRNA THREONYLCARBAMOYLADENOSINE BIOSYNTHESIS PROTEIN TSAE"/>
    <property type="match status" value="1"/>
</dbReference>
<evidence type="ECO:0000256" key="6">
    <source>
        <dbReference type="ARBA" id="ARBA00022723"/>
    </source>
</evidence>
<comment type="subcellular location">
    <subcellularLocation>
        <location evidence="1">Cytoplasm</location>
    </subcellularLocation>
</comment>
<organism evidence="11 12">
    <name type="scientific">Adonisia turfae CCMR0081</name>
    <dbReference type="NCBI Taxonomy" id="2292702"/>
    <lineage>
        <taxon>Bacteria</taxon>
        <taxon>Bacillati</taxon>
        <taxon>Cyanobacteriota</taxon>
        <taxon>Adonisia</taxon>
        <taxon>Adonisia turfae</taxon>
    </lineage>
</organism>
<evidence type="ECO:0000256" key="8">
    <source>
        <dbReference type="ARBA" id="ARBA00022840"/>
    </source>
</evidence>
<dbReference type="Proteomes" id="UP000481033">
    <property type="component" value="Unassembled WGS sequence"/>
</dbReference>
<evidence type="ECO:0000256" key="10">
    <source>
        <dbReference type="ARBA" id="ARBA00032441"/>
    </source>
</evidence>
<sequence length="168" mass="18730">MSTALSIQLPDLRATHRLGWLMGQHLPVETVLLLSGPLGSGKTTFTQGLGAGLGIEQTIDSPTFTLINEYLTGRVPLYHVDLYRLDSMGADGLYLETYWDGEEVAPGIVVIEWAERLRYLPNKPITLNLAYAGDGRCAEVNWPRGWHDSVWNDLQEVVKHDEVLVDEV</sequence>
<evidence type="ECO:0000256" key="9">
    <source>
        <dbReference type="ARBA" id="ARBA00022842"/>
    </source>
</evidence>
<evidence type="ECO:0000256" key="3">
    <source>
        <dbReference type="ARBA" id="ARBA00019010"/>
    </source>
</evidence>
<evidence type="ECO:0000256" key="7">
    <source>
        <dbReference type="ARBA" id="ARBA00022741"/>
    </source>
</evidence>
<dbReference type="GO" id="GO:0016740">
    <property type="term" value="F:transferase activity"/>
    <property type="evidence" value="ECO:0007669"/>
    <property type="project" value="UniProtKB-KW"/>
</dbReference>
<dbReference type="GO" id="GO:0002949">
    <property type="term" value="P:tRNA threonylcarbamoyladenosine modification"/>
    <property type="evidence" value="ECO:0007669"/>
    <property type="project" value="InterPro"/>
</dbReference>
<keyword evidence="7" id="KW-0547">Nucleotide-binding</keyword>
<dbReference type="Gene3D" id="3.40.50.300">
    <property type="entry name" value="P-loop containing nucleotide triphosphate hydrolases"/>
    <property type="match status" value="1"/>
</dbReference>
<comment type="similarity">
    <text evidence="2">Belongs to the TsaE family.</text>
</comment>
<evidence type="ECO:0000313" key="12">
    <source>
        <dbReference type="Proteomes" id="UP000481033"/>
    </source>
</evidence>
<dbReference type="InterPro" id="IPR003442">
    <property type="entry name" value="T6A_TsaE"/>
</dbReference>
<dbReference type="SUPFAM" id="SSF52540">
    <property type="entry name" value="P-loop containing nucleoside triphosphate hydrolases"/>
    <property type="match status" value="1"/>
</dbReference>
<dbReference type="GO" id="GO:0005524">
    <property type="term" value="F:ATP binding"/>
    <property type="evidence" value="ECO:0007669"/>
    <property type="project" value="UniProtKB-KW"/>
</dbReference>
<keyword evidence="4" id="KW-0963">Cytoplasm</keyword>
<gene>
    <name evidence="11" type="primary">tsaE</name>
    <name evidence="11" type="ORF">DXZ20_22030</name>
</gene>
<comment type="caution">
    <text evidence="11">The sequence shown here is derived from an EMBL/GenBank/DDBJ whole genome shotgun (WGS) entry which is preliminary data.</text>
</comment>
<evidence type="ECO:0000256" key="5">
    <source>
        <dbReference type="ARBA" id="ARBA00022694"/>
    </source>
</evidence>
<keyword evidence="8" id="KW-0067">ATP-binding</keyword>
<keyword evidence="9" id="KW-0460">Magnesium</keyword>
<dbReference type="GO" id="GO:0046872">
    <property type="term" value="F:metal ion binding"/>
    <property type="evidence" value="ECO:0007669"/>
    <property type="project" value="UniProtKB-KW"/>
</dbReference>
<dbReference type="Pfam" id="PF02367">
    <property type="entry name" value="TsaE"/>
    <property type="match status" value="1"/>
</dbReference>
<protein>
    <recommendedName>
        <fullName evidence="3">tRNA threonylcarbamoyladenosine biosynthesis protein TsaE</fullName>
    </recommendedName>
    <alternativeName>
        <fullName evidence="10">t(6)A37 threonylcarbamoyladenosine biosynthesis protein TsaE</fullName>
    </alternativeName>
</protein>
<keyword evidence="5" id="KW-0819">tRNA processing</keyword>
<evidence type="ECO:0000256" key="1">
    <source>
        <dbReference type="ARBA" id="ARBA00004496"/>
    </source>
</evidence>
<accession>A0A6M0RRD1</accession>
<dbReference type="NCBIfam" id="TIGR00150">
    <property type="entry name" value="T6A_YjeE"/>
    <property type="match status" value="1"/>
</dbReference>
<evidence type="ECO:0000256" key="2">
    <source>
        <dbReference type="ARBA" id="ARBA00007599"/>
    </source>
</evidence>
<dbReference type="AlphaFoldDB" id="A0A6M0RRD1"/>
<evidence type="ECO:0000313" key="11">
    <source>
        <dbReference type="EMBL" id="NEZ58271.1"/>
    </source>
</evidence>
<keyword evidence="11" id="KW-0808">Transferase</keyword>
<keyword evidence="6" id="KW-0479">Metal-binding</keyword>
<dbReference type="PANTHER" id="PTHR33540:SF2">
    <property type="entry name" value="TRNA THREONYLCARBAMOYLADENOSINE BIOSYNTHESIS PROTEIN TSAE"/>
    <property type="match status" value="1"/>
</dbReference>
<dbReference type="EMBL" id="QXHD01000004">
    <property type="protein sequence ID" value="NEZ58271.1"/>
    <property type="molecule type" value="Genomic_DNA"/>
</dbReference>
<reference evidence="11 12" key="1">
    <citation type="journal article" date="2020" name="Microb. Ecol.">
        <title>Ecogenomics of the Marine Benthic Filamentous Cyanobacterium Adonisia.</title>
        <authorList>
            <person name="Walter J.M."/>
            <person name="Coutinho F.H."/>
            <person name="Leomil L."/>
            <person name="Hargreaves P.I."/>
            <person name="Campeao M.E."/>
            <person name="Vieira V.V."/>
            <person name="Silva B.S."/>
            <person name="Fistarol G.O."/>
            <person name="Salomon P.S."/>
            <person name="Sawabe T."/>
            <person name="Mino S."/>
            <person name="Hosokawa M."/>
            <person name="Miyashita H."/>
            <person name="Maruyama F."/>
            <person name="van Verk M.C."/>
            <person name="Dutilh B.E."/>
            <person name="Thompson C.C."/>
            <person name="Thompson F.L."/>
        </authorList>
    </citation>
    <scope>NUCLEOTIDE SEQUENCE [LARGE SCALE GENOMIC DNA]</scope>
    <source>
        <strain evidence="11 12">CCMR0081</strain>
    </source>
</reference>
<dbReference type="GO" id="GO:0005737">
    <property type="term" value="C:cytoplasm"/>
    <property type="evidence" value="ECO:0007669"/>
    <property type="project" value="UniProtKB-SubCell"/>
</dbReference>
<evidence type="ECO:0000256" key="4">
    <source>
        <dbReference type="ARBA" id="ARBA00022490"/>
    </source>
</evidence>
<proteinExistence type="inferred from homology"/>
<dbReference type="InterPro" id="IPR027417">
    <property type="entry name" value="P-loop_NTPase"/>
</dbReference>
<keyword evidence="12" id="KW-1185">Reference proteome</keyword>
<name>A0A6M0RRD1_9CYAN</name>